<keyword evidence="1" id="KW-0040">ANK repeat</keyword>
<feature type="repeat" description="ANK" evidence="1">
    <location>
        <begin position="271"/>
        <end position="303"/>
    </location>
</feature>
<name>A0A0C1EI53_9BACT</name>
<accession>A0A0C1EI53</accession>
<reference evidence="2 3" key="1">
    <citation type="journal article" date="2014" name="Mol. Biol. Evol.">
        <title>Massive expansion of Ubiquitination-related gene families within the Chlamydiae.</title>
        <authorList>
            <person name="Domman D."/>
            <person name="Collingro A."/>
            <person name="Lagkouvardos I."/>
            <person name="Gehre L."/>
            <person name="Weinmaier T."/>
            <person name="Rattei T."/>
            <person name="Subtil A."/>
            <person name="Horn M."/>
        </authorList>
    </citation>
    <scope>NUCLEOTIDE SEQUENCE [LARGE SCALE GENOMIC DNA]</scope>
    <source>
        <strain evidence="2 3">OEW1</strain>
    </source>
</reference>
<dbReference type="Proteomes" id="UP000031307">
    <property type="component" value="Unassembled WGS sequence"/>
</dbReference>
<dbReference type="SUPFAM" id="SSF48403">
    <property type="entry name" value="Ankyrin repeat"/>
    <property type="match status" value="1"/>
</dbReference>
<dbReference type="Pfam" id="PF12796">
    <property type="entry name" value="Ank_2"/>
    <property type="match status" value="1"/>
</dbReference>
<evidence type="ECO:0000313" key="3">
    <source>
        <dbReference type="Proteomes" id="UP000031307"/>
    </source>
</evidence>
<dbReference type="PROSITE" id="PS50088">
    <property type="entry name" value="ANK_REPEAT"/>
    <property type="match status" value="2"/>
</dbReference>
<dbReference type="Gene3D" id="1.25.40.20">
    <property type="entry name" value="Ankyrin repeat-containing domain"/>
    <property type="match status" value="1"/>
</dbReference>
<organism evidence="2 3">
    <name type="scientific">Parachlamydia acanthamoebae</name>
    <dbReference type="NCBI Taxonomy" id="83552"/>
    <lineage>
        <taxon>Bacteria</taxon>
        <taxon>Pseudomonadati</taxon>
        <taxon>Chlamydiota</taxon>
        <taxon>Chlamydiia</taxon>
        <taxon>Parachlamydiales</taxon>
        <taxon>Parachlamydiaceae</taxon>
        <taxon>Parachlamydia</taxon>
    </lineage>
</organism>
<protein>
    <submittedName>
        <fullName evidence="2">Uncharacterized protein</fullName>
    </submittedName>
</protein>
<dbReference type="PATRIC" id="fig|83552.4.peg.2547"/>
<dbReference type="SMART" id="SM00248">
    <property type="entry name" value="ANK"/>
    <property type="match status" value="5"/>
</dbReference>
<evidence type="ECO:0000313" key="2">
    <source>
        <dbReference type="EMBL" id="KIA76319.1"/>
    </source>
</evidence>
<comment type="caution">
    <text evidence="2">The sequence shown here is derived from an EMBL/GenBank/DDBJ whole genome shotgun (WGS) entry which is preliminary data.</text>
</comment>
<dbReference type="PANTHER" id="PTHR46224">
    <property type="entry name" value="ANKYRIN REPEAT FAMILY PROTEIN"/>
    <property type="match status" value="1"/>
</dbReference>
<dbReference type="EMBL" id="JSAM01000122">
    <property type="protein sequence ID" value="KIA76319.1"/>
    <property type="molecule type" value="Genomic_DNA"/>
</dbReference>
<dbReference type="InterPro" id="IPR002110">
    <property type="entry name" value="Ankyrin_rpt"/>
</dbReference>
<gene>
    <name evidence="2" type="ORF">DB43_AL00020</name>
</gene>
<sequence>MSIPSFYYHDLNPVTVKNLLKVNKEELPKYFSSGNKKSLGAIRERLLVKIHRLKHLIKTGVRINDQKILKVRKLSSSIISAESPPPFPDLHQFISHPTTPPPSPLIKKDEKFAPLEPIRIPSGTFWTPEQIKAFKLGLDSLSVNELQIAFIHAVGEGCLEVLEHFANHEFDFNFANDAHEIPPLNLAILTNHPKTALYLLDQGVSPHPQQDFSPLFDAVNSNYPEVISMLIEKGASLSEINASGESLLERALYHRSHEALEELLAHDADPNENAILYQAIKYEDLTAVQLLLRYGADPNILANDIPIFAAALSLDNPAFFRSMFSFLDPEMPSEAFANLLLRYASPAVLELILQNKIDPTPFELDGIYNQFYLANQAFSTSKGEHLNVFHRYGVDVEEHRDWLRQTFLTHRFGINFPSLSKSSSFFTIPEIEKSLRTFFQALPLSAFPEFTEQARTKILKAFNEKLDINFSSNEVIQHRLHHYEEGQIILIPTGWKAHTTYRFVYKGIIAESNRGEEIDSSIASGLQLKTFSGSPQNVLGITPVMSRQEALQLQNRLYEELNTQEFLSFKYRPQKAGTCTWAGLKTAFRGMLFVLIAEKLQESLPHDQVTLKAEAIADSIYKKWSSWDREHILQEALTYYRTPGTIKPNKVLLKAIDKKFKGPKSTKHLLKKVIHQK</sequence>
<feature type="repeat" description="ANK" evidence="1">
    <location>
        <begin position="210"/>
        <end position="242"/>
    </location>
</feature>
<dbReference type="RefSeq" id="WP_013924228.1">
    <property type="nucleotide sequence ID" value="NZ_JSAM01000122.1"/>
</dbReference>
<proteinExistence type="predicted"/>
<dbReference type="AlphaFoldDB" id="A0A0C1EI53"/>
<dbReference type="InterPro" id="IPR051616">
    <property type="entry name" value="Cul2-RING_E3_ligase_SR"/>
</dbReference>
<evidence type="ECO:0000256" key="1">
    <source>
        <dbReference type="PROSITE-ProRule" id="PRU00023"/>
    </source>
</evidence>
<dbReference type="InterPro" id="IPR036770">
    <property type="entry name" value="Ankyrin_rpt-contain_sf"/>
</dbReference>